<evidence type="ECO:0008006" key="4">
    <source>
        <dbReference type="Google" id="ProtNLM"/>
    </source>
</evidence>
<dbReference type="OrthoDB" id="1429799at2759"/>
<feature type="compositionally biased region" description="Polar residues" evidence="1">
    <location>
        <begin position="306"/>
        <end position="320"/>
    </location>
</feature>
<name>A0A2U1P0A5_ARTAN</name>
<protein>
    <recommendedName>
        <fullName evidence="4">Helitron helicase-like domain-containing protein</fullName>
    </recommendedName>
</protein>
<dbReference type="PANTHER" id="PTHR45786">
    <property type="entry name" value="DNA BINDING PROTEIN-LIKE"/>
    <property type="match status" value="1"/>
</dbReference>
<evidence type="ECO:0000313" key="2">
    <source>
        <dbReference type="EMBL" id="PWA79205.1"/>
    </source>
</evidence>
<organism evidence="2 3">
    <name type="scientific">Artemisia annua</name>
    <name type="common">Sweet wormwood</name>
    <dbReference type="NCBI Taxonomy" id="35608"/>
    <lineage>
        <taxon>Eukaryota</taxon>
        <taxon>Viridiplantae</taxon>
        <taxon>Streptophyta</taxon>
        <taxon>Embryophyta</taxon>
        <taxon>Tracheophyta</taxon>
        <taxon>Spermatophyta</taxon>
        <taxon>Magnoliopsida</taxon>
        <taxon>eudicotyledons</taxon>
        <taxon>Gunneridae</taxon>
        <taxon>Pentapetalae</taxon>
        <taxon>asterids</taxon>
        <taxon>campanulids</taxon>
        <taxon>Asterales</taxon>
        <taxon>Asteraceae</taxon>
        <taxon>Asteroideae</taxon>
        <taxon>Anthemideae</taxon>
        <taxon>Artemisiinae</taxon>
        <taxon>Artemisia</taxon>
    </lineage>
</organism>
<evidence type="ECO:0000256" key="1">
    <source>
        <dbReference type="SAM" id="MobiDB-lite"/>
    </source>
</evidence>
<keyword evidence="3" id="KW-1185">Reference proteome</keyword>
<feature type="region of interest" description="Disordered" evidence="1">
    <location>
        <begin position="153"/>
        <end position="173"/>
    </location>
</feature>
<feature type="region of interest" description="Disordered" evidence="1">
    <location>
        <begin position="302"/>
        <end position="361"/>
    </location>
</feature>
<sequence>MKTKKKAIRRVTSVPPLESIELSSFDERLECHGLHSQPEAIVSGVGGLDLFLTSVGEASSRSSLGARHSCTRTSYREELMRGSSVGDSTFDVSSDCGCATPMFVDRLSENASHAAHVCTGPAEQTTGGEDISLIDGDETRVVPEHVPNTFTLCGAGPSSNETSQTSGTVRGNWNVGLERNNRRRRSQEAIVSGVGGLDLFLTSVGEASSRSSLGASHSCTRTSYREELMRGSSVGDSTFDISSDCGCATPMFVDRLSENASHAAHVCTGLGEQTTGGEDISLIDGDETRVVPEHVPNTFTLCGAGPSSNETSQTSGTVRGNWNVGLERNNRRRRSQVTLGSSSNAPRFPPNMRNRNRRSRQGATRFAGIAVQCFGMMKGLFYLRGAVSITISVAMAGRAGQVLRPDIVENLIELLDEHNELVQLFRTARDKIAEADVPEFKIRLFGVVGSRQHELPAGDSIGAIVFEGGPDVETEFDVVVEQHDRQLKSVNKLNASYMSMQFPLLFFR</sequence>
<comment type="caution">
    <text evidence="2">The sequence shown here is derived from an EMBL/GenBank/DDBJ whole genome shotgun (WGS) entry which is preliminary data.</text>
</comment>
<dbReference type="PANTHER" id="PTHR45786:SF74">
    <property type="entry name" value="ATP-DEPENDENT DNA HELICASE"/>
    <property type="match status" value="1"/>
</dbReference>
<dbReference type="Proteomes" id="UP000245207">
    <property type="component" value="Unassembled WGS sequence"/>
</dbReference>
<feature type="compositionally biased region" description="Polar residues" evidence="1">
    <location>
        <begin position="336"/>
        <end position="345"/>
    </location>
</feature>
<reference evidence="2 3" key="1">
    <citation type="journal article" date="2018" name="Mol. Plant">
        <title>The genome of Artemisia annua provides insight into the evolution of Asteraceae family and artemisinin biosynthesis.</title>
        <authorList>
            <person name="Shen Q."/>
            <person name="Zhang L."/>
            <person name="Liao Z."/>
            <person name="Wang S."/>
            <person name="Yan T."/>
            <person name="Shi P."/>
            <person name="Liu M."/>
            <person name="Fu X."/>
            <person name="Pan Q."/>
            <person name="Wang Y."/>
            <person name="Lv Z."/>
            <person name="Lu X."/>
            <person name="Zhang F."/>
            <person name="Jiang W."/>
            <person name="Ma Y."/>
            <person name="Chen M."/>
            <person name="Hao X."/>
            <person name="Li L."/>
            <person name="Tang Y."/>
            <person name="Lv G."/>
            <person name="Zhou Y."/>
            <person name="Sun X."/>
            <person name="Brodelius P.E."/>
            <person name="Rose J.K.C."/>
            <person name="Tang K."/>
        </authorList>
    </citation>
    <scope>NUCLEOTIDE SEQUENCE [LARGE SCALE GENOMIC DNA]</scope>
    <source>
        <strain evidence="3">cv. Huhao1</strain>
        <tissue evidence="2">Leaf</tissue>
    </source>
</reference>
<accession>A0A2U1P0A5</accession>
<evidence type="ECO:0000313" key="3">
    <source>
        <dbReference type="Proteomes" id="UP000245207"/>
    </source>
</evidence>
<feature type="compositionally biased region" description="Polar residues" evidence="1">
    <location>
        <begin position="157"/>
        <end position="171"/>
    </location>
</feature>
<dbReference type="AlphaFoldDB" id="A0A2U1P0A5"/>
<dbReference type="EMBL" id="PKPP01001887">
    <property type="protein sequence ID" value="PWA79205.1"/>
    <property type="molecule type" value="Genomic_DNA"/>
</dbReference>
<proteinExistence type="predicted"/>
<gene>
    <name evidence="2" type="ORF">CTI12_AA132100</name>
</gene>